<evidence type="ECO:0000313" key="2">
    <source>
        <dbReference type="Proteomes" id="UP000887116"/>
    </source>
</evidence>
<accession>A0A8X6LLF7</accession>
<comment type="caution">
    <text evidence="1">The sequence shown here is derived from an EMBL/GenBank/DDBJ whole genome shotgun (WGS) entry which is preliminary data.</text>
</comment>
<dbReference type="EMBL" id="BMAO01017004">
    <property type="protein sequence ID" value="GFR12672.1"/>
    <property type="molecule type" value="Genomic_DNA"/>
</dbReference>
<gene>
    <name evidence="1" type="primary">NCL1_51334</name>
    <name evidence="1" type="ORF">TNCT_13121</name>
</gene>
<dbReference type="Proteomes" id="UP000887116">
    <property type="component" value="Unassembled WGS sequence"/>
</dbReference>
<reference evidence="1" key="1">
    <citation type="submission" date="2020-07" db="EMBL/GenBank/DDBJ databases">
        <title>Multicomponent nature underlies the extraordinary mechanical properties of spider dragline silk.</title>
        <authorList>
            <person name="Kono N."/>
            <person name="Nakamura H."/>
            <person name="Mori M."/>
            <person name="Yoshida Y."/>
            <person name="Ohtoshi R."/>
            <person name="Malay A.D."/>
            <person name="Moran D.A.P."/>
            <person name="Tomita M."/>
            <person name="Numata K."/>
            <person name="Arakawa K."/>
        </authorList>
    </citation>
    <scope>NUCLEOTIDE SEQUENCE</scope>
</reference>
<protein>
    <submittedName>
        <fullName evidence="1">Uncharacterized protein</fullName>
    </submittedName>
</protein>
<dbReference type="OrthoDB" id="6415216at2759"/>
<name>A0A8X6LLF7_TRICU</name>
<sequence length="469" mass="55132">MVLNKVPVPSLRQMALVKIAVAICNDKDVRDVVQEYGSASFAFLSKETHMFLRKPPTPMCEEVNQLRINECQVKPLMRCKTPEEESALFIQPESSISVQLRVPMEVLPTKKWEDLVQSKISATLLPPPLRTKLFTVVRILTFEIDNWVKDHSGFFPSCAEYQGSLQWKPRGKIDRRKTAEVLVSNEAIQRADRYKLACIYDLDLESYSLWDRMSSSEKKKLWSKTRHLPYWFVNDFLHNESPPDAEKEQTPLFLRKTFSEFFLSRKLKYLSNSIFWKTMDSEDLLLCLSRTDASTREDTFKNCALHLLEYFLDWPSQNEFVDMADLLWSYLSEHNFRELLELILGRMMVGWMDYDYAGLLREFWSHSPAHYKEFIKHDSIFESLVLAMNHNSIEPFPNEILLANHDKEYLVYKFQGVKYCMFKSPSTSDSETGWQNDTQVEFYKGCKRAHAVLFSNVEKRKYNELEQNE</sequence>
<proteinExistence type="predicted"/>
<organism evidence="1 2">
    <name type="scientific">Trichonephila clavata</name>
    <name type="common">Joro spider</name>
    <name type="synonym">Nephila clavata</name>
    <dbReference type="NCBI Taxonomy" id="2740835"/>
    <lineage>
        <taxon>Eukaryota</taxon>
        <taxon>Metazoa</taxon>
        <taxon>Ecdysozoa</taxon>
        <taxon>Arthropoda</taxon>
        <taxon>Chelicerata</taxon>
        <taxon>Arachnida</taxon>
        <taxon>Araneae</taxon>
        <taxon>Araneomorphae</taxon>
        <taxon>Entelegynae</taxon>
        <taxon>Araneoidea</taxon>
        <taxon>Nephilidae</taxon>
        <taxon>Trichonephila</taxon>
    </lineage>
</organism>
<dbReference type="AlphaFoldDB" id="A0A8X6LLF7"/>
<keyword evidence="2" id="KW-1185">Reference proteome</keyword>
<evidence type="ECO:0000313" key="1">
    <source>
        <dbReference type="EMBL" id="GFR12672.1"/>
    </source>
</evidence>